<dbReference type="Bgee" id="ENSGACG00000005351">
    <property type="expression patterns" value="Expressed in heart and 13 other cell types or tissues"/>
</dbReference>
<reference evidence="1" key="1">
    <citation type="submission" date="2006-01" db="EMBL/GenBank/DDBJ databases">
        <authorList>
            <person name="Lindblad-Toh K."/>
            <person name="Mauceli E."/>
            <person name="Grabherr M."/>
            <person name="Chang J.L."/>
            <person name="Lander E.S."/>
        </authorList>
    </citation>
    <scope>NUCLEOTIDE SEQUENCE [LARGE SCALE GENOMIC DNA]</scope>
</reference>
<sequence>LRGLRPKGLWLCHPSSPSPARRRRQTHPNHCRLRTHRLKRKGCRSSLGCETTESSSGGEKLPWMNSVLQVCPDRVSLCLFLSITFTQGTKDLFSFIYTLHKCFTNQSEVLKVKHILIR</sequence>
<accession>G3NP03</accession>
<protein>
    <submittedName>
        <fullName evidence="1">Uncharacterized protein</fullName>
    </submittedName>
</protein>
<name>G3NP03_GASAC</name>
<dbReference type="InParanoid" id="G3NP03"/>
<dbReference type="AlphaFoldDB" id="G3NP03"/>
<reference evidence="1" key="2">
    <citation type="submission" date="2024-04" db="UniProtKB">
        <authorList>
            <consortium name="Ensembl"/>
        </authorList>
    </citation>
    <scope>IDENTIFICATION</scope>
</reference>
<proteinExistence type="predicted"/>
<evidence type="ECO:0000313" key="1">
    <source>
        <dbReference type="Ensembl" id="ENSGACP00000007067.1"/>
    </source>
</evidence>
<organism evidence="1">
    <name type="scientific">Gasterosteus aculeatus</name>
    <name type="common">Three-spined stickleback</name>
    <dbReference type="NCBI Taxonomy" id="69293"/>
    <lineage>
        <taxon>Eukaryota</taxon>
        <taxon>Metazoa</taxon>
        <taxon>Chordata</taxon>
        <taxon>Craniata</taxon>
        <taxon>Vertebrata</taxon>
        <taxon>Euteleostomi</taxon>
        <taxon>Actinopterygii</taxon>
        <taxon>Neopterygii</taxon>
        <taxon>Teleostei</taxon>
        <taxon>Neoteleostei</taxon>
        <taxon>Acanthomorphata</taxon>
        <taxon>Eupercaria</taxon>
        <taxon>Perciformes</taxon>
        <taxon>Cottioidei</taxon>
        <taxon>Gasterosteales</taxon>
        <taxon>Gasterosteidae</taxon>
        <taxon>Gasterosteus</taxon>
    </lineage>
</organism>
<dbReference type="Ensembl" id="ENSGACT00000007085.1">
    <property type="protein sequence ID" value="ENSGACP00000007067.1"/>
    <property type="gene ID" value="ENSGACG00000005351.1"/>
</dbReference>